<protein>
    <submittedName>
        <fullName evidence="2">F-box protein 22</fullName>
    </submittedName>
</protein>
<dbReference type="GO" id="GO:0032436">
    <property type="term" value="P:positive regulation of proteasomal ubiquitin-dependent protein catabolic process"/>
    <property type="evidence" value="ECO:0007669"/>
    <property type="project" value="TreeGrafter"/>
</dbReference>
<organism evidence="2 3">
    <name type="scientific">Molossus molossus</name>
    <name type="common">Pallas' mastiff bat</name>
    <name type="synonym">Vespertilio molossus</name>
    <dbReference type="NCBI Taxonomy" id="27622"/>
    <lineage>
        <taxon>Eukaryota</taxon>
        <taxon>Metazoa</taxon>
        <taxon>Chordata</taxon>
        <taxon>Craniata</taxon>
        <taxon>Vertebrata</taxon>
        <taxon>Euteleostomi</taxon>
        <taxon>Mammalia</taxon>
        <taxon>Eutheria</taxon>
        <taxon>Laurasiatheria</taxon>
        <taxon>Chiroptera</taxon>
        <taxon>Yangochiroptera</taxon>
        <taxon>Molossidae</taxon>
        <taxon>Molossus</taxon>
    </lineage>
</organism>
<evidence type="ECO:0000313" key="3">
    <source>
        <dbReference type="Proteomes" id="UP000550707"/>
    </source>
</evidence>
<dbReference type="GO" id="GO:0000209">
    <property type="term" value="P:protein polyubiquitination"/>
    <property type="evidence" value="ECO:0007669"/>
    <property type="project" value="TreeGrafter"/>
</dbReference>
<feature type="domain" description="F-box" evidence="1">
    <location>
        <begin position="27"/>
        <end position="58"/>
    </location>
</feature>
<dbReference type="EMBL" id="JACASF010000024">
    <property type="protein sequence ID" value="KAF6399199.1"/>
    <property type="molecule type" value="Genomic_DNA"/>
</dbReference>
<comment type="caution">
    <text evidence="2">The sequence shown here is derived from an EMBL/GenBank/DDBJ whole genome shotgun (WGS) entry which is preliminary data.</text>
</comment>
<dbReference type="PANTHER" id="PTHR14939">
    <property type="entry name" value="F-BOX ONLY PROTEIN 22"/>
    <property type="match status" value="1"/>
</dbReference>
<dbReference type="GO" id="GO:0048742">
    <property type="term" value="P:regulation of skeletal muscle fiber development"/>
    <property type="evidence" value="ECO:0007669"/>
    <property type="project" value="TreeGrafter"/>
</dbReference>
<evidence type="ECO:0000259" key="1">
    <source>
        <dbReference type="Pfam" id="PF00646"/>
    </source>
</evidence>
<keyword evidence="3" id="KW-1185">Reference proteome</keyword>
<sequence length="166" mass="17991">MEPVGGGGDRGCSADPGSAFVLSNLAEVVERVLTFLPAKALLRVAGVSRLWRESVRRVLRAQRGVAWISAGPADGGHPQEHCLVRAAARELQNVHILPQTVLYMADSDTFISLEECRGHKRARKRTTMDTAVALEKLFPKQCQVLGIVAPGIVGSKELNTRKTSTH</sequence>
<dbReference type="InterPro" id="IPR036047">
    <property type="entry name" value="F-box-like_dom_sf"/>
</dbReference>
<accession>A0A7J8BL27</accession>
<reference evidence="2 3" key="1">
    <citation type="journal article" date="2020" name="Nature">
        <title>Six reference-quality genomes reveal evolution of bat adaptations.</title>
        <authorList>
            <person name="Jebb D."/>
            <person name="Huang Z."/>
            <person name="Pippel M."/>
            <person name="Hughes G.M."/>
            <person name="Lavrichenko K."/>
            <person name="Devanna P."/>
            <person name="Winkler S."/>
            <person name="Jermiin L.S."/>
            <person name="Skirmuntt E.C."/>
            <person name="Katzourakis A."/>
            <person name="Burkitt-Gray L."/>
            <person name="Ray D.A."/>
            <person name="Sullivan K.A.M."/>
            <person name="Roscito J.G."/>
            <person name="Kirilenko B.M."/>
            <person name="Davalos L.M."/>
            <person name="Corthals A.P."/>
            <person name="Power M.L."/>
            <person name="Jones G."/>
            <person name="Ransome R.D."/>
            <person name="Dechmann D.K.N."/>
            <person name="Locatelli A.G."/>
            <person name="Puechmaille S.J."/>
            <person name="Fedrigo O."/>
            <person name="Jarvis E.D."/>
            <person name="Hiller M."/>
            <person name="Vernes S.C."/>
            <person name="Myers E.W."/>
            <person name="Teeling E.C."/>
        </authorList>
    </citation>
    <scope>NUCLEOTIDE SEQUENCE [LARGE SCALE GENOMIC DNA]</scope>
    <source>
        <strain evidence="2">MMolMol1</strain>
        <tissue evidence="2">Muscle</tissue>
    </source>
</reference>
<evidence type="ECO:0000313" key="2">
    <source>
        <dbReference type="EMBL" id="KAF6399199.1"/>
    </source>
</evidence>
<proteinExistence type="predicted"/>
<dbReference type="Pfam" id="PF00646">
    <property type="entry name" value="F-box"/>
    <property type="match status" value="1"/>
</dbReference>
<gene>
    <name evidence="2" type="ORF">HJG59_005038</name>
</gene>
<name>A0A7J8BL27_MOLMO</name>
<dbReference type="InterPro" id="IPR001810">
    <property type="entry name" value="F-box_dom"/>
</dbReference>
<dbReference type="Proteomes" id="UP000550707">
    <property type="component" value="Unassembled WGS sequence"/>
</dbReference>
<dbReference type="PANTHER" id="PTHR14939:SF5">
    <property type="entry name" value="F-BOX ONLY PROTEIN 22"/>
    <property type="match status" value="1"/>
</dbReference>
<dbReference type="SUPFAM" id="SSF81383">
    <property type="entry name" value="F-box domain"/>
    <property type="match status" value="1"/>
</dbReference>
<dbReference type="AlphaFoldDB" id="A0A7J8BL27"/>